<dbReference type="AlphaFoldDB" id="K3WKA4"/>
<dbReference type="EMBL" id="GL376633">
    <property type="status" value="NOT_ANNOTATED_CDS"/>
    <property type="molecule type" value="Genomic_DNA"/>
</dbReference>
<keyword evidence="2" id="KW-1185">Reference proteome</keyword>
<dbReference type="Proteomes" id="UP000019132">
    <property type="component" value="Unassembled WGS sequence"/>
</dbReference>
<reference evidence="2" key="1">
    <citation type="journal article" date="2010" name="Genome Biol.">
        <title>Genome sequence of the necrotrophic plant pathogen Pythium ultimum reveals original pathogenicity mechanisms and effector repertoire.</title>
        <authorList>
            <person name="Levesque C.A."/>
            <person name="Brouwer H."/>
            <person name="Cano L."/>
            <person name="Hamilton J.P."/>
            <person name="Holt C."/>
            <person name="Huitema E."/>
            <person name="Raffaele S."/>
            <person name="Robideau G.P."/>
            <person name="Thines M."/>
            <person name="Win J."/>
            <person name="Zerillo M.M."/>
            <person name="Beakes G.W."/>
            <person name="Boore J.L."/>
            <person name="Busam D."/>
            <person name="Dumas B."/>
            <person name="Ferriera S."/>
            <person name="Fuerstenberg S.I."/>
            <person name="Gachon C.M."/>
            <person name="Gaulin E."/>
            <person name="Govers F."/>
            <person name="Grenville-Briggs L."/>
            <person name="Horner N."/>
            <person name="Hostetler J."/>
            <person name="Jiang R.H."/>
            <person name="Johnson J."/>
            <person name="Krajaejun T."/>
            <person name="Lin H."/>
            <person name="Meijer H.J."/>
            <person name="Moore B."/>
            <person name="Morris P."/>
            <person name="Phuntmart V."/>
            <person name="Puiu D."/>
            <person name="Shetty J."/>
            <person name="Stajich J.E."/>
            <person name="Tripathy S."/>
            <person name="Wawra S."/>
            <person name="van West P."/>
            <person name="Whitty B.R."/>
            <person name="Coutinho P.M."/>
            <person name="Henrissat B."/>
            <person name="Martin F."/>
            <person name="Thomas P.D."/>
            <person name="Tyler B.M."/>
            <person name="De Vries R.P."/>
            <person name="Kamoun S."/>
            <person name="Yandell M."/>
            <person name="Tisserat N."/>
            <person name="Buell C.R."/>
        </authorList>
    </citation>
    <scope>NUCLEOTIDE SEQUENCE</scope>
    <source>
        <strain evidence="2">DAOM:BR144</strain>
    </source>
</reference>
<organism evidence="1 2">
    <name type="scientific">Globisporangium ultimum (strain ATCC 200006 / CBS 805.95 / DAOM BR144)</name>
    <name type="common">Pythium ultimum</name>
    <dbReference type="NCBI Taxonomy" id="431595"/>
    <lineage>
        <taxon>Eukaryota</taxon>
        <taxon>Sar</taxon>
        <taxon>Stramenopiles</taxon>
        <taxon>Oomycota</taxon>
        <taxon>Peronosporomycetes</taxon>
        <taxon>Pythiales</taxon>
        <taxon>Pythiaceae</taxon>
        <taxon>Globisporangium</taxon>
    </lineage>
</organism>
<sequence length="267" mass="29799">MKSLHLDELHATSEPSDLSQREEIIEIELTDLLTHTHEEIEHCKREFTLQVQEADKRQAESHRETQSEVKMLQNALVTSQDTVTKLQQELYDMRQSVEAFQVSVLESQKSMEAAMKKQSAHWKSMCSDLVIEKRNVAKKLAEERGKYMSLKEHLAMHASQIEVDADPSSQSNHDIRSGASPSVVARVDNTTSSFSSCSNGLSITAPIELALIPAFSSKNLASEAGENGSLNRVPSVVSTVFHARVKNKRSIGLSFQCLIFECRSGQK</sequence>
<dbReference type="VEuPathDB" id="FungiDB:PYU1_G005385"/>
<dbReference type="InParanoid" id="K3WKA4"/>
<dbReference type="eggNOG" id="ENOG502SSH7">
    <property type="taxonomic scope" value="Eukaryota"/>
</dbReference>
<accession>K3WKA4</accession>
<dbReference type="EnsemblProtists" id="PYU1_T005396">
    <property type="protein sequence ID" value="PYU1_T005396"/>
    <property type="gene ID" value="PYU1_G005385"/>
</dbReference>
<name>K3WKA4_GLOUD</name>
<reference evidence="2" key="2">
    <citation type="submission" date="2010-04" db="EMBL/GenBank/DDBJ databases">
        <authorList>
            <person name="Buell R."/>
            <person name="Hamilton J."/>
            <person name="Hostetler J."/>
        </authorList>
    </citation>
    <scope>NUCLEOTIDE SEQUENCE [LARGE SCALE GENOMIC DNA]</scope>
    <source>
        <strain evidence="2">DAOM:BR144</strain>
    </source>
</reference>
<evidence type="ECO:0000313" key="2">
    <source>
        <dbReference type="Proteomes" id="UP000019132"/>
    </source>
</evidence>
<proteinExistence type="predicted"/>
<protein>
    <submittedName>
        <fullName evidence="1">Uncharacterized protein</fullName>
    </submittedName>
</protein>
<reference evidence="1" key="3">
    <citation type="submission" date="2015-02" db="UniProtKB">
        <authorList>
            <consortium name="EnsemblProtists"/>
        </authorList>
    </citation>
    <scope>IDENTIFICATION</scope>
    <source>
        <strain evidence="1">DAOM BR144</strain>
    </source>
</reference>
<dbReference type="HOGENOM" id="CLU_1043831_0_0_1"/>
<evidence type="ECO:0000313" key="1">
    <source>
        <dbReference type="EnsemblProtists" id="PYU1_T005396"/>
    </source>
</evidence>